<sequence length="135" mass="15472">MRQSRDVQIESTIQIKAKVAKQSWWDMDCSLNGQETVISFYLDRILIMIGYTDTHTKKMINFRNTAWGFLNCPAIVLFSPRFEHRTMFLTGAYGLLKAFIAVEKTTYSEGGDYRSSGEKCTDIVVDVEEAVPEKK</sequence>
<dbReference type="EMBL" id="JH921428">
    <property type="protein sequence ID" value="EKD20992.1"/>
    <property type="molecule type" value="Genomic_DNA"/>
</dbReference>
<dbReference type="AlphaFoldDB" id="K1X7A2"/>
<reference evidence="1 2" key="1">
    <citation type="journal article" date="2012" name="BMC Genomics">
        <title>Sequencing the genome of Marssonina brunnea reveals fungus-poplar co-evolution.</title>
        <authorList>
            <person name="Zhu S."/>
            <person name="Cao Y.-Z."/>
            <person name="Jiang C."/>
            <person name="Tan B.-Y."/>
            <person name="Wang Z."/>
            <person name="Feng S."/>
            <person name="Zhang L."/>
            <person name="Su X.-H."/>
            <person name="Brejova B."/>
            <person name="Vinar T."/>
            <person name="Xu M."/>
            <person name="Wang M.-X."/>
            <person name="Zhang S.-G."/>
            <person name="Huang M.-R."/>
            <person name="Wu R."/>
            <person name="Zhou Y."/>
        </authorList>
    </citation>
    <scope>NUCLEOTIDE SEQUENCE [LARGE SCALE GENOMIC DNA]</scope>
    <source>
        <strain evidence="1 2">MB_m1</strain>
    </source>
</reference>
<dbReference type="KEGG" id="mbe:MBM_00105"/>
<gene>
    <name evidence="1" type="ORF">MBM_00105</name>
</gene>
<accession>K1X7A2</accession>
<name>K1X7A2_MARBU</name>
<dbReference type="Proteomes" id="UP000006753">
    <property type="component" value="Unassembled WGS sequence"/>
</dbReference>
<proteinExistence type="predicted"/>
<evidence type="ECO:0000313" key="1">
    <source>
        <dbReference type="EMBL" id="EKD20992.1"/>
    </source>
</evidence>
<evidence type="ECO:0000313" key="2">
    <source>
        <dbReference type="Proteomes" id="UP000006753"/>
    </source>
</evidence>
<protein>
    <submittedName>
        <fullName evidence="1">Uncharacterized protein</fullName>
    </submittedName>
</protein>
<dbReference type="InParanoid" id="K1X7A2"/>
<keyword evidence="2" id="KW-1185">Reference proteome</keyword>
<dbReference type="HOGENOM" id="CLU_1886193_0_0_1"/>
<organism evidence="1 2">
    <name type="scientific">Marssonina brunnea f. sp. multigermtubi (strain MB_m1)</name>
    <name type="common">Marssonina leaf spot fungus</name>
    <dbReference type="NCBI Taxonomy" id="1072389"/>
    <lineage>
        <taxon>Eukaryota</taxon>
        <taxon>Fungi</taxon>
        <taxon>Dikarya</taxon>
        <taxon>Ascomycota</taxon>
        <taxon>Pezizomycotina</taxon>
        <taxon>Leotiomycetes</taxon>
        <taxon>Helotiales</taxon>
        <taxon>Drepanopezizaceae</taxon>
        <taxon>Drepanopeziza</taxon>
    </lineage>
</organism>